<keyword evidence="5" id="KW-0963">Cytoplasm</keyword>
<dbReference type="AlphaFoldDB" id="A0A9D1RT49"/>
<dbReference type="SUPFAM" id="SSF53335">
    <property type="entry name" value="S-adenosyl-L-methionine-dependent methyltransferases"/>
    <property type="match status" value="1"/>
</dbReference>
<dbReference type="GO" id="GO:0004719">
    <property type="term" value="F:protein-L-isoaspartate (D-aspartate) O-methyltransferase activity"/>
    <property type="evidence" value="ECO:0007669"/>
    <property type="project" value="UniProtKB-EC"/>
</dbReference>
<dbReference type="InterPro" id="IPR000682">
    <property type="entry name" value="PCMT"/>
</dbReference>
<accession>A0A9D1RT49</accession>
<evidence type="ECO:0000313" key="12">
    <source>
        <dbReference type="EMBL" id="HIW92246.1"/>
    </source>
</evidence>
<protein>
    <recommendedName>
        <fullName evidence="4">Protein-L-isoaspartate O-methyltransferase</fullName>
        <ecNumber evidence="3">2.1.1.77</ecNumber>
    </recommendedName>
    <alternativeName>
        <fullName evidence="11">L-isoaspartyl protein carboxyl methyltransferase</fullName>
    </alternativeName>
    <alternativeName>
        <fullName evidence="9">Protein L-isoaspartyl methyltransferase</fullName>
    </alternativeName>
    <alternativeName>
        <fullName evidence="10">Protein-beta-aspartate methyltransferase</fullName>
    </alternativeName>
</protein>
<evidence type="ECO:0000256" key="9">
    <source>
        <dbReference type="ARBA" id="ARBA00030757"/>
    </source>
</evidence>
<evidence type="ECO:0000256" key="11">
    <source>
        <dbReference type="ARBA" id="ARBA00031350"/>
    </source>
</evidence>
<evidence type="ECO:0000256" key="6">
    <source>
        <dbReference type="ARBA" id="ARBA00022603"/>
    </source>
</evidence>
<comment type="similarity">
    <text evidence="2">Belongs to the methyltransferase superfamily. L-isoaspartyl/D-aspartyl protein methyltransferase family.</text>
</comment>
<dbReference type="EC" id="2.1.1.77" evidence="3"/>
<dbReference type="GO" id="GO:0005737">
    <property type="term" value="C:cytoplasm"/>
    <property type="evidence" value="ECO:0007669"/>
    <property type="project" value="UniProtKB-SubCell"/>
</dbReference>
<keyword evidence="6" id="KW-0489">Methyltransferase</keyword>
<reference evidence="12" key="1">
    <citation type="journal article" date="2021" name="PeerJ">
        <title>Extensive microbial diversity within the chicken gut microbiome revealed by metagenomics and culture.</title>
        <authorList>
            <person name="Gilroy R."/>
            <person name="Ravi A."/>
            <person name="Getino M."/>
            <person name="Pursley I."/>
            <person name="Horton D.L."/>
            <person name="Alikhan N.F."/>
            <person name="Baker D."/>
            <person name="Gharbi K."/>
            <person name="Hall N."/>
            <person name="Watson M."/>
            <person name="Adriaenssens E.M."/>
            <person name="Foster-Nyarko E."/>
            <person name="Jarju S."/>
            <person name="Secka A."/>
            <person name="Antonio M."/>
            <person name="Oren A."/>
            <person name="Chaudhuri R.R."/>
            <person name="La Ragione R."/>
            <person name="Hildebrand F."/>
            <person name="Pallen M.J."/>
        </authorList>
    </citation>
    <scope>NUCLEOTIDE SEQUENCE</scope>
    <source>
        <strain evidence="12">CHK32-1732</strain>
    </source>
</reference>
<dbReference type="EMBL" id="DXGC01000094">
    <property type="protein sequence ID" value="HIW92246.1"/>
    <property type="molecule type" value="Genomic_DNA"/>
</dbReference>
<gene>
    <name evidence="12" type="ORF">H9870_11370</name>
</gene>
<evidence type="ECO:0000256" key="2">
    <source>
        <dbReference type="ARBA" id="ARBA00005369"/>
    </source>
</evidence>
<dbReference type="Proteomes" id="UP000824190">
    <property type="component" value="Unassembled WGS sequence"/>
</dbReference>
<evidence type="ECO:0000256" key="1">
    <source>
        <dbReference type="ARBA" id="ARBA00004496"/>
    </source>
</evidence>
<evidence type="ECO:0000313" key="13">
    <source>
        <dbReference type="Proteomes" id="UP000824190"/>
    </source>
</evidence>
<dbReference type="Gene3D" id="3.40.50.150">
    <property type="entry name" value="Vaccinia Virus protein VP39"/>
    <property type="match status" value="1"/>
</dbReference>
<dbReference type="Pfam" id="PF01135">
    <property type="entry name" value="PCMT"/>
    <property type="match status" value="1"/>
</dbReference>
<dbReference type="PANTHER" id="PTHR11579:SF0">
    <property type="entry name" value="PROTEIN-L-ISOASPARTATE(D-ASPARTATE) O-METHYLTRANSFERASE"/>
    <property type="match status" value="1"/>
</dbReference>
<comment type="caution">
    <text evidence="12">The sequence shown here is derived from an EMBL/GenBank/DDBJ whole genome shotgun (WGS) entry which is preliminary data.</text>
</comment>
<evidence type="ECO:0000256" key="4">
    <source>
        <dbReference type="ARBA" id="ARBA00013346"/>
    </source>
</evidence>
<evidence type="ECO:0000256" key="5">
    <source>
        <dbReference type="ARBA" id="ARBA00022490"/>
    </source>
</evidence>
<evidence type="ECO:0000256" key="8">
    <source>
        <dbReference type="ARBA" id="ARBA00022691"/>
    </source>
</evidence>
<proteinExistence type="inferred from homology"/>
<evidence type="ECO:0000256" key="10">
    <source>
        <dbReference type="ARBA" id="ARBA00031323"/>
    </source>
</evidence>
<reference evidence="12" key="2">
    <citation type="submission" date="2021-04" db="EMBL/GenBank/DDBJ databases">
        <authorList>
            <person name="Gilroy R."/>
        </authorList>
    </citation>
    <scope>NUCLEOTIDE SEQUENCE</scope>
    <source>
        <strain evidence="12">CHK32-1732</strain>
    </source>
</reference>
<evidence type="ECO:0000256" key="3">
    <source>
        <dbReference type="ARBA" id="ARBA00011890"/>
    </source>
</evidence>
<name>A0A9D1RT49_9CORY</name>
<organism evidence="12 13">
    <name type="scientific">Candidatus Corynebacterium avicola</name>
    <dbReference type="NCBI Taxonomy" id="2838527"/>
    <lineage>
        <taxon>Bacteria</taxon>
        <taxon>Bacillati</taxon>
        <taxon>Actinomycetota</taxon>
        <taxon>Actinomycetes</taxon>
        <taxon>Mycobacteriales</taxon>
        <taxon>Corynebacteriaceae</taxon>
        <taxon>Corynebacterium</taxon>
    </lineage>
</organism>
<dbReference type="GO" id="GO:0032259">
    <property type="term" value="P:methylation"/>
    <property type="evidence" value="ECO:0007669"/>
    <property type="project" value="UniProtKB-KW"/>
</dbReference>
<dbReference type="PANTHER" id="PTHR11579">
    <property type="entry name" value="PROTEIN-L-ISOASPARTATE O-METHYLTRANSFERASE"/>
    <property type="match status" value="1"/>
</dbReference>
<dbReference type="CDD" id="cd02440">
    <property type="entry name" value="AdoMet_MTases"/>
    <property type="match status" value="1"/>
</dbReference>
<comment type="subcellular location">
    <subcellularLocation>
        <location evidence="1">Cytoplasm</location>
    </subcellularLocation>
</comment>
<sequence length="192" mass="20089">MSRIDEAMRSVVREDFLPDGQKGSAGFDAALPIGGGSTCSQPTTVRNMLELLDPCPGDSVLDVGSGSGWTTAILAELVGDGTVTGVELLPDLVERSRETLRGRAVDNATIVQATEGVLGHPEGSPYDRILVSADAEGSVPQELIDQLADGGVLVCPVDGMMTRVEKSAGGTGMVEVSEHGLYRFVPLVVRDH</sequence>
<keyword evidence="7" id="KW-0808">Transferase</keyword>
<keyword evidence="8" id="KW-0949">S-adenosyl-L-methionine</keyword>
<dbReference type="InterPro" id="IPR029063">
    <property type="entry name" value="SAM-dependent_MTases_sf"/>
</dbReference>
<evidence type="ECO:0000256" key="7">
    <source>
        <dbReference type="ARBA" id="ARBA00022679"/>
    </source>
</evidence>